<accession>A0A834YHN4</accession>
<dbReference type="AlphaFoldDB" id="A0A834YHN4"/>
<comment type="caution">
    <text evidence="2">The sequence shown here is derived from an EMBL/GenBank/DDBJ whole genome shotgun (WGS) entry which is preliminary data.</text>
</comment>
<sequence length="165" mass="18288">MSLMRISLLQLVARLMRMKQMMNNSRQTPPHKQHNAFKNSYAEMVMFSTNEENPKLAKKAGGSTTKDGTPECEEKSEVKRDKHLLTSSTATLSRIVTAEMVMLSTNEENLKLTKKAGGSRTKNGTPECEEKSEVKRGENGSAFSNLHEKLVVDIKGNLKKGSTAS</sequence>
<proteinExistence type="predicted"/>
<reference evidence="2 3" key="1">
    <citation type="submission" date="2020-04" db="EMBL/GenBank/DDBJ databases">
        <title>Plant Genome Project.</title>
        <authorList>
            <person name="Zhang R.-G."/>
        </authorList>
    </citation>
    <scope>NUCLEOTIDE SEQUENCE [LARGE SCALE GENOMIC DNA]</scope>
    <source>
        <strain evidence="2">YNK0</strain>
        <tissue evidence="2">Leaf</tissue>
    </source>
</reference>
<feature type="compositionally biased region" description="Basic and acidic residues" evidence="1">
    <location>
        <begin position="68"/>
        <end position="82"/>
    </location>
</feature>
<organism evidence="2 3">
    <name type="scientific">Tetracentron sinense</name>
    <name type="common">Spur-leaf</name>
    <dbReference type="NCBI Taxonomy" id="13715"/>
    <lineage>
        <taxon>Eukaryota</taxon>
        <taxon>Viridiplantae</taxon>
        <taxon>Streptophyta</taxon>
        <taxon>Embryophyta</taxon>
        <taxon>Tracheophyta</taxon>
        <taxon>Spermatophyta</taxon>
        <taxon>Magnoliopsida</taxon>
        <taxon>Trochodendrales</taxon>
        <taxon>Trochodendraceae</taxon>
        <taxon>Tetracentron</taxon>
    </lineage>
</organism>
<evidence type="ECO:0000256" key="1">
    <source>
        <dbReference type="SAM" id="MobiDB-lite"/>
    </source>
</evidence>
<feature type="region of interest" description="Disordered" evidence="1">
    <location>
        <begin position="113"/>
        <end position="141"/>
    </location>
</feature>
<gene>
    <name evidence="2" type="ORF">HHK36_025852</name>
</gene>
<dbReference type="EMBL" id="JABCRI010000019">
    <property type="protein sequence ID" value="KAF8389159.1"/>
    <property type="molecule type" value="Genomic_DNA"/>
</dbReference>
<evidence type="ECO:0000313" key="2">
    <source>
        <dbReference type="EMBL" id="KAF8389159.1"/>
    </source>
</evidence>
<feature type="compositionally biased region" description="Basic and acidic residues" evidence="1">
    <location>
        <begin position="128"/>
        <end position="138"/>
    </location>
</feature>
<evidence type="ECO:0000313" key="3">
    <source>
        <dbReference type="Proteomes" id="UP000655225"/>
    </source>
</evidence>
<dbReference type="OrthoDB" id="10250831at2759"/>
<name>A0A834YHN4_TETSI</name>
<dbReference type="Proteomes" id="UP000655225">
    <property type="component" value="Unassembled WGS sequence"/>
</dbReference>
<protein>
    <submittedName>
        <fullName evidence="2">Uncharacterized protein</fullName>
    </submittedName>
</protein>
<feature type="region of interest" description="Disordered" evidence="1">
    <location>
        <begin position="55"/>
        <end position="82"/>
    </location>
</feature>
<keyword evidence="3" id="KW-1185">Reference proteome</keyword>